<dbReference type="PANTHER" id="PTHR31350:SF21">
    <property type="entry name" value="F-BOX ONLY PROTEIN 21"/>
    <property type="match status" value="1"/>
</dbReference>
<comment type="similarity">
    <text evidence="1">Belongs to the UPF0162 family.</text>
</comment>
<evidence type="ECO:0000313" key="3">
    <source>
        <dbReference type="EMBL" id="MDG0862904.1"/>
    </source>
</evidence>
<name>A0A9X4R573_9BURK</name>
<feature type="domain" description="Protein SirB1 N-terminal" evidence="2">
    <location>
        <begin position="43"/>
        <end position="200"/>
    </location>
</feature>
<dbReference type="Proteomes" id="UP001152766">
    <property type="component" value="Unassembled WGS sequence"/>
</dbReference>
<protein>
    <submittedName>
        <fullName evidence="3">Tetratricopeptide repeat protein</fullName>
    </submittedName>
</protein>
<dbReference type="AlphaFoldDB" id="A0A9X4R573"/>
<dbReference type="EMBL" id="SGUG01000013">
    <property type="protein sequence ID" value="MDG0862904.1"/>
    <property type="molecule type" value="Genomic_DNA"/>
</dbReference>
<reference evidence="3" key="1">
    <citation type="submission" date="2019-02" db="EMBL/GenBank/DDBJ databases">
        <title>Draft genome of the type strain Pelomonas aquatica CCUG 52575T.</title>
        <authorList>
            <person name="Gomila M."/>
            <person name="Lalucat J."/>
        </authorList>
    </citation>
    <scope>NUCLEOTIDE SEQUENCE</scope>
    <source>
        <strain evidence="3">CCUG 52575</strain>
    </source>
</reference>
<evidence type="ECO:0000259" key="2">
    <source>
        <dbReference type="Pfam" id="PF13369"/>
    </source>
</evidence>
<proteinExistence type="inferred from homology"/>
<evidence type="ECO:0000313" key="4">
    <source>
        <dbReference type="Proteomes" id="UP001152766"/>
    </source>
</evidence>
<sequence length="285" mass="31043">MQFAQPTPLDYFASLVAEDAGLNLLEAAVSLAQDEYPQLDVQAVLAEVDGLARRLRGRVAADAPPAHRLHLLTRFFHGELGFAGNLNNYYAAENSFVHRVLQTRRGLPIALAVLLLELGEQIGLRMSGVAFPGHFLVKCRIGLGEVIVDPFTGESLSAARLDERLALYRQGSGLPDDLELPLEFFLRTAAPRQILARMLRNLKEVHRAAQDWPRMLAVQRRLVVLLPDDPAEKRDRGLALAALGATAAAAEDLAAYLAARGDAADAPQLRARLAALMAQGRPPLQ</sequence>
<dbReference type="Pfam" id="PF13369">
    <property type="entry name" value="Transglut_core2"/>
    <property type="match status" value="1"/>
</dbReference>
<organism evidence="3 4">
    <name type="scientific">Pelomonas aquatica</name>
    <dbReference type="NCBI Taxonomy" id="431058"/>
    <lineage>
        <taxon>Bacteria</taxon>
        <taxon>Pseudomonadati</taxon>
        <taxon>Pseudomonadota</taxon>
        <taxon>Betaproteobacteria</taxon>
        <taxon>Burkholderiales</taxon>
        <taxon>Sphaerotilaceae</taxon>
        <taxon>Roseateles</taxon>
    </lineage>
</organism>
<dbReference type="PANTHER" id="PTHR31350">
    <property type="entry name" value="SI:DKEY-261L7.2"/>
    <property type="match status" value="1"/>
</dbReference>
<evidence type="ECO:0000256" key="1">
    <source>
        <dbReference type="ARBA" id="ARBA00007100"/>
    </source>
</evidence>
<dbReference type="RefSeq" id="WP_268152376.1">
    <property type="nucleotide sequence ID" value="NZ_JAPPUW010000015.1"/>
</dbReference>
<dbReference type="InterPro" id="IPR032698">
    <property type="entry name" value="SirB1_N"/>
</dbReference>
<accession>A0A9X4R573</accession>
<keyword evidence="4" id="KW-1185">Reference proteome</keyword>
<gene>
    <name evidence="3" type="ORF">EXJ73_10520</name>
</gene>
<dbReference type="Pfam" id="PF13371">
    <property type="entry name" value="TPR_9"/>
    <property type="match status" value="1"/>
</dbReference>
<comment type="caution">
    <text evidence="3">The sequence shown here is derived from an EMBL/GenBank/DDBJ whole genome shotgun (WGS) entry which is preliminary data.</text>
</comment>